<evidence type="ECO:0000259" key="7">
    <source>
        <dbReference type="PROSITE" id="PS50018"/>
    </source>
</evidence>
<evidence type="ECO:0000256" key="5">
    <source>
        <dbReference type="ARBA" id="ARBA00023004"/>
    </source>
</evidence>
<dbReference type="Proteomes" id="UP000663841">
    <property type="component" value="Unassembled WGS sequence"/>
</dbReference>
<evidence type="ECO:0000256" key="3">
    <source>
        <dbReference type="ARBA" id="ARBA00022964"/>
    </source>
</evidence>
<feature type="compositionally biased region" description="Polar residues" evidence="6">
    <location>
        <begin position="976"/>
        <end position="986"/>
    </location>
</feature>
<feature type="compositionally biased region" description="Low complexity" evidence="6">
    <location>
        <begin position="1174"/>
        <end position="1187"/>
    </location>
</feature>
<evidence type="ECO:0000256" key="1">
    <source>
        <dbReference type="ARBA" id="ARBA00005896"/>
    </source>
</evidence>
<dbReference type="EMBL" id="CAJMWW010000076">
    <property type="protein sequence ID" value="CAE6422443.1"/>
    <property type="molecule type" value="Genomic_DNA"/>
</dbReference>
<dbReference type="PANTHER" id="PTHR30468">
    <property type="entry name" value="ALPHA-KETOGLUTARATE-DEPENDENT SULFONATE DIOXYGENASE"/>
    <property type="match status" value="1"/>
</dbReference>
<gene>
    <name evidence="8" type="ORF">RDB_LOCUS46775</name>
</gene>
<dbReference type="InterPro" id="IPR003819">
    <property type="entry name" value="TauD/TfdA-like"/>
</dbReference>
<dbReference type="GO" id="GO:0016706">
    <property type="term" value="F:2-oxoglutarate-dependent dioxygenase activity"/>
    <property type="evidence" value="ECO:0007669"/>
    <property type="project" value="TreeGrafter"/>
</dbReference>
<dbReference type="Pfam" id="PF00616">
    <property type="entry name" value="RasGAP"/>
    <property type="match status" value="1"/>
</dbReference>
<organism evidence="8 9">
    <name type="scientific">Rhizoctonia solani</name>
    <dbReference type="NCBI Taxonomy" id="456999"/>
    <lineage>
        <taxon>Eukaryota</taxon>
        <taxon>Fungi</taxon>
        <taxon>Dikarya</taxon>
        <taxon>Basidiomycota</taxon>
        <taxon>Agaricomycotina</taxon>
        <taxon>Agaricomycetes</taxon>
        <taxon>Cantharellales</taxon>
        <taxon>Ceratobasidiaceae</taxon>
        <taxon>Rhizoctonia</taxon>
    </lineage>
</organism>
<feature type="compositionally biased region" description="Basic and acidic residues" evidence="6">
    <location>
        <begin position="361"/>
        <end position="382"/>
    </location>
</feature>
<dbReference type="SUPFAM" id="SSF51197">
    <property type="entry name" value="Clavaminate synthase-like"/>
    <property type="match status" value="1"/>
</dbReference>
<dbReference type="InterPro" id="IPR008936">
    <property type="entry name" value="Rho_GTPase_activation_prot"/>
</dbReference>
<dbReference type="SUPFAM" id="SSF48350">
    <property type="entry name" value="GTPase activation domain, GAP"/>
    <property type="match status" value="1"/>
</dbReference>
<dbReference type="PANTHER" id="PTHR30468:SF28">
    <property type="entry name" value="ALPHA-KETOGLUTARATE-DEPENDENT TAURINE DIOXYGENASE (AFU_ORTHOLOGUE AFUA_8G02210)-RELATED"/>
    <property type="match status" value="1"/>
</dbReference>
<protein>
    <recommendedName>
        <fullName evidence="7">Ras-GAP domain-containing protein</fullName>
    </recommendedName>
</protein>
<dbReference type="AlphaFoldDB" id="A0A8H3AI18"/>
<dbReference type="Pfam" id="PF02668">
    <property type="entry name" value="TauD"/>
    <property type="match status" value="1"/>
</dbReference>
<name>A0A8H3AI18_9AGAM</name>
<accession>A0A8H3AI18</accession>
<evidence type="ECO:0000313" key="8">
    <source>
        <dbReference type="EMBL" id="CAE6422443.1"/>
    </source>
</evidence>
<evidence type="ECO:0000313" key="9">
    <source>
        <dbReference type="Proteomes" id="UP000663841"/>
    </source>
</evidence>
<evidence type="ECO:0000256" key="6">
    <source>
        <dbReference type="SAM" id="MobiDB-lite"/>
    </source>
</evidence>
<dbReference type="InterPro" id="IPR051323">
    <property type="entry name" value="AtsK-like"/>
</dbReference>
<sequence length="1237" mass="136569">MAPPVETETSTTTTSTNASISLTAPKSDYQYEHLLPVFDKSEFYPPLEPFEHTDPGTRAAALPESEQRAFLRNATRVRNMTPGIGTEVEGVDLTSLDGPARDQLALEVARRGVMVFRDQPKFLAQSADEFREWGRHFGRLHIHYASGHPASIPELHIVHRDASTVNQAHLRRITTTLWHSDASFELQPPGLTTFFLLSQPSSGGDTLYVSQVLTLKKLSPPFVEFLRTLKAVHSGVLQSHNARDGLRSGGGVMRRAPVEHGMSFTNSARHPVTGEEALFVNQQFTKQIVGLKREESDTILEFLFNHIARAADAQVRINWEPNTVVVWDNRTTAHTAIADFIDFAENERSRGSTTFKKVRREKKDSNSRGHLEDPPHKLRERPSANWLSISRQPSSSFSSGSWRQATCNLRDEGGQATLRLCTEDQHFYYSIHVNASFAPHLRIVDPSLLSRRHVLAIHDHSPTNAAPSGTSNASATTCEPMYLAFRTRDSLNSWLVLLRSFARPDIRPNPYPVGYAFPQNISYRVWRQIQITILAGRKLASRDIFGAGSSDESNSKESGEKFNDRWEGMLEVVLNGIVVGRTGFRSLPGPAWPTERITVTDPPMGGGTWAGSDGVLGVDSPGTRRYGWDEGSQDTASALLEVRGLRAKSGLFNSAPTISHMGTSPIDLGPFRRGEVVKAWWPGFSQEAGEQHGEILMEIKFDDAMKDILIRRNYFELWSDLTARIPIPMPVSTHLISLALYHGNLGPQLAALAHAEIHNTNTSPSTLFRGNSMMTRVTESAMAILGAQGFLENSLGRIVRDIYRDKVVFESSANGMGGPNTGAGVIEGADLMAHWLQQMWDSVWKARDGCPNELRHLFYHIRTQVEARWGSSALHADLKYQAISAFLFLRFFIPALLRPEQHGLVIGPPPEGVDRTLKSLARALQSLANLNTNVQREEFMRSVKTFNEDNVDAMIDYLTFVSTPSDRRPVVHSVPPTLSSGHSHIPQTHVGPSADPSPELQIRTALQARLPSMAALHRESLPVLPYMTDEARDFAVIASAVVKNARTAQGLVRPLRREIGPMNEGFEGLTEGSLGVSNADIGDEQCSEAAEATRGSQPTVQQDVMRFIKACFDVQAEAMRRVSPNATASKKHGRRRRRPTMEEDSPNPDLPDYPVPTARTPSTEESSYDGREFGGVSSVSSTSGAGTSAGISSFPGVIAASLSPDQRPDIVRQPSQNTMSDTKKKNRLFGLLIGGRK</sequence>
<dbReference type="Gene3D" id="1.10.506.10">
    <property type="entry name" value="GTPase Activation - p120gap, domain 1"/>
    <property type="match status" value="1"/>
</dbReference>
<feature type="compositionally biased region" description="Basic residues" evidence="6">
    <location>
        <begin position="1129"/>
        <end position="1138"/>
    </location>
</feature>
<comment type="similarity">
    <text evidence="1">Belongs to the TfdA dioxygenase family.</text>
</comment>
<feature type="domain" description="Ras-GAP" evidence="7">
    <location>
        <begin position="727"/>
        <end position="929"/>
    </location>
</feature>
<comment type="caution">
    <text evidence="8">The sequence shown here is derived from an EMBL/GenBank/DDBJ whole genome shotgun (WGS) entry which is preliminary data.</text>
</comment>
<feature type="region of interest" description="Disordered" evidence="6">
    <location>
        <begin position="351"/>
        <end position="385"/>
    </location>
</feature>
<feature type="region of interest" description="Disordered" evidence="6">
    <location>
        <begin position="1204"/>
        <end position="1237"/>
    </location>
</feature>
<dbReference type="GO" id="GO:0046872">
    <property type="term" value="F:metal ion binding"/>
    <property type="evidence" value="ECO:0007669"/>
    <property type="project" value="UniProtKB-KW"/>
</dbReference>
<keyword evidence="2" id="KW-0479">Metal-binding</keyword>
<feature type="region of interest" description="Disordered" evidence="6">
    <location>
        <begin position="1122"/>
        <end position="1187"/>
    </location>
</feature>
<proteinExistence type="inferred from homology"/>
<dbReference type="InterPro" id="IPR042098">
    <property type="entry name" value="TauD-like_sf"/>
</dbReference>
<feature type="region of interest" description="Disordered" evidence="6">
    <location>
        <begin position="969"/>
        <end position="997"/>
    </location>
</feature>
<dbReference type="SMART" id="SM00323">
    <property type="entry name" value="RasGAP"/>
    <property type="match status" value="1"/>
</dbReference>
<keyword evidence="4" id="KW-0560">Oxidoreductase</keyword>
<dbReference type="InterPro" id="IPR001936">
    <property type="entry name" value="RasGAP_dom"/>
</dbReference>
<evidence type="ECO:0000256" key="4">
    <source>
        <dbReference type="ARBA" id="ARBA00023002"/>
    </source>
</evidence>
<dbReference type="GO" id="GO:0005737">
    <property type="term" value="C:cytoplasm"/>
    <property type="evidence" value="ECO:0007669"/>
    <property type="project" value="TreeGrafter"/>
</dbReference>
<dbReference type="Gene3D" id="3.60.130.10">
    <property type="entry name" value="Clavaminate synthase-like"/>
    <property type="match status" value="1"/>
</dbReference>
<reference evidence="8" key="1">
    <citation type="submission" date="2021-01" db="EMBL/GenBank/DDBJ databases">
        <authorList>
            <person name="Kaushik A."/>
        </authorList>
    </citation>
    <scope>NUCLEOTIDE SEQUENCE</scope>
    <source>
        <strain evidence="8">AG3-T5</strain>
    </source>
</reference>
<evidence type="ECO:0000256" key="2">
    <source>
        <dbReference type="ARBA" id="ARBA00022723"/>
    </source>
</evidence>
<keyword evidence="3" id="KW-0223">Dioxygenase</keyword>
<dbReference type="PROSITE" id="PS50018">
    <property type="entry name" value="RAS_GTPASE_ACTIV_2"/>
    <property type="match status" value="1"/>
</dbReference>
<keyword evidence="5" id="KW-0408">Iron</keyword>